<keyword evidence="1" id="KW-0479">Metal-binding</keyword>
<dbReference type="EMBL" id="CAFBOG010000061">
    <property type="protein sequence ID" value="CAB4977403.1"/>
    <property type="molecule type" value="Genomic_DNA"/>
</dbReference>
<dbReference type="EMBL" id="CAFBQW010000012">
    <property type="protein sequence ID" value="CAB5061240.1"/>
    <property type="molecule type" value="Genomic_DNA"/>
</dbReference>
<sequence length="219" mass="23487">MKDLAQVQAAVLAASKTMYKRGLVEGTAGNVSGRVGTDRVVVTPSSVGYEEMTLEDLVLVDLDGNTIEGSRSPTSEKALHLECYRAYPEVRGVVHCHATYASMFAAAQRPIPAGIDEFVIYIGGDVPCAEYRQSGSDELAAELAPHLQNRSAALMANHGMVCVGSSVEDALNSALIVEHNAEIMWGAELLGGVVALPEKAVTDFRNIYAFVRSDIWSTR</sequence>
<gene>
    <name evidence="4" type="ORF">UFOPK2582_00319</name>
    <name evidence="5" type="ORF">UFOPK3046_01395</name>
    <name evidence="6" type="ORF">UFOPK3914_00820</name>
    <name evidence="7" type="ORF">UFOPK4354_00214</name>
</gene>
<dbReference type="InterPro" id="IPR050197">
    <property type="entry name" value="Aldolase_class_II_sugar_metab"/>
</dbReference>
<evidence type="ECO:0000259" key="3">
    <source>
        <dbReference type="SMART" id="SM01007"/>
    </source>
</evidence>
<organism evidence="5">
    <name type="scientific">freshwater metagenome</name>
    <dbReference type="NCBI Taxonomy" id="449393"/>
    <lineage>
        <taxon>unclassified sequences</taxon>
        <taxon>metagenomes</taxon>
        <taxon>ecological metagenomes</taxon>
    </lineage>
</organism>
<name>A0A6J6Z600_9ZZZZ</name>
<dbReference type="GO" id="GO:0019323">
    <property type="term" value="P:pentose catabolic process"/>
    <property type="evidence" value="ECO:0007669"/>
    <property type="project" value="TreeGrafter"/>
</dbReference>
<dbReference type="PANTHER" id="PTHR22789:SF0">
    <property type="entry name" value="3-OXO-TETRONATE 4-PHOSPHATE DECARBOXYLASE-RELATED"/>
    <property type="match status" value="1"/>
</dbReference>
<dbReference type="EMBL" id="CAFAAQ010000143">
    <property type="protein sequence ID" value="CAB4815006.1"/>
    <property type="molecule type" value="Genomic_DNA"/>
</dbReference>
<reference evidence="5" key="1">
    <citation type="submission" date="2020-05" db="EMBL/GenBank/DDBJ databases">
        <authorList>
            <person name="Chiriac C."/>
            <person name="Salcher M."/>
            <person name="Ghai R."/>
            <person name="Kavagutti S V."/>
        </authorList>
    </citation>
    <scope>NUCLEOTIDE SEQUENCE</scope>
</reference>
<dbReference type="EMBL" id="CAEZXS010000022">
    <property type="protein sequence ID" value="CAB4689511.1"/>
    <property type="molecule type" value="Genomic_DNA"/>
</dbReference>
<dbReference type="InterPro" id="IPR036409">
    <property type="entry name" value="Aldolase_II/adducin_N_sf"/>
</dbReference>
<dbReference type="Pfam" id="PF00596">
    <property type="entry name" value="Aldolase_II"/>
    <property type="match status" value="1"/>
</dbReference>
<evidence type="ECO:0000313" key="7">
    <source>
        <dbReference type="EMBL" id="CAB5061240.1"/>
    </source>
</evidence>
<evidence type="ECO:0000313" key="5">
    <source>
        <dbReference type="EMBL" id="CAB4815006.1"/>
    </source>
</evidence>
<evidence type="ECO:0000313" key="6">
    <source>
        <dbReference type="EMBL" id="CAB4977403.1"/>
    </source>
</evidence>
<dbReference type="GO" id="GO:0046872">
    <property type="term" value="F:metal ion binding"/>
    <property type="evidence" value="ECO:0007669"/>
    <property type="project" value="UniProtKB-KW"/>
</dbReference>
<proteinExistence type="predicted"/>
<protein>
    <submittedName>
        <fullName evidence="5">Unannotated protein</fullName>
    </submittedName>
</protein>
<dbReference type="Gene3D" id="3.40.225.10">
    <property type="entry name" value="Class II aldolase/adducin N-terminal domain"/>
    <property type="match status" value="1"/>
</dbReference>
<dbReference type="PANTHER" id="PTHR22789">
    <property type="entry name" value="FUCULOSE PHOSPHATE ALDOLASE"/>
    <property type="match status" value="1"/>
</dbReference>
<dbReference type="SUPFAM" id="SSF53639">
    <property type="entry name" value="AraD/HMP-PK domain-like"/>
    <property type="match status" value="1"/>
</dbReference>
<dbReference type="GO" id="GO:0016832">
    <property type="term" value="F:aldehyde-lyase activity"/>
    <property type="evidence" value="ECO:0007669"/>
    <property type="project" value="TreeGrafter"/>
</dbReference>
<dbReference type="AlphaFoldDB" id="A0A6J6Z600"/>
<evidence type="ECO:0000256" key="2">
    <source>
        <dbReference type="ARBA" id="ARBA00023239"/>
    </source>
</evidence>
<dbReference type="InterPro" id="IPR001303">
    <property type="entry name" value="Aldolase_II/adducin_N"/>
</dbReference>
<keyword evidence="2" id="KW-0456">Lyase</keyword>
<accession>A0A6J6Z600</accession>
<feature type="domain" description="Class II aldolase/adducin N-terminal" evidence="3">
    <location>
        <begin position="9"/>
        <end position="185"/>
    </location>
</feature>
<dbReference type="SMART" id="SM01007">
    <property type="entry name" value="Aldolase_II"/>
    <property type="match status" value="1"/>
</dbReference>
<dbReference type="GO" id="GO:0005829">
    <property type="term" value="C:cytosol"/>
    <property type="evidence" value="ECO:0007669"/>
    <property type="project" value="TreeGrafter"/>
</dbReference>
<evidence type="ECO:0000313" key="4">
    <source>
        <dbReference type="EMBL" id="CAB4689511.1"/>
    </source>
</evidence>
<evidence type="ECO:0000256" key="1">
    <source>
        <dbReference type="ARBA" id="ARBA00022723"/>
    </source>
</evidence>